<keyword evidence="1" id="KW-0732">Signal</keyword>
<dbReference type="Proteomes" id="UP000253490">
    <property type="component" value="Unassembled WGS sequence"/>
</dbReference>
<dbReference type="RefSeq" id="WP_113919198.1">
    <property type="nucleotide sequence ID" value="NZ_QNRX01000001.1"/>
</dbReference>
<reference evidence="2 3" key="1">
    <citation type="submission" date="2018-06" db="EMBL/GenBank/DDBJ databases">
        <title>Genomic Encyclopedia of Type Strains, Phase IV (KMG-IV): sequencing the most valuable type-strain genomes for metagenomic binning, comparative biology and taxonomic classification.</title>
        <authorList>
            <person name="Goeker M."/>
        </authorList>
    </citation>
    <scope>NUCLEOTIDE SEQUENCE [LARGE SCALE GENOMIC DNA]</scope>
    <source>
        <strain evidence="2 3">DSM 22112</strain>
    </source>
</reference>
<proteinExistence type="predicted"/>
<feature type="signal peptide" evidence="1">
    <location>
        <begin position="1"/>
        <end position="22"/>
    </location>
</feature>
<evidence type="ECO:0000313" key="3">
    <source>
        <dbReference type="Proteomes" id="UP000253490"/>
    </source>
</evidence>
<feature type="chain" id="PRO_5038552465" description="Carboxypeptidase family protein" evidence="1">
    <location>
        <begin position="23"/>
        <end position="218"/>
    </location>
</feature>
<dbReference type="PROSITE" id="PS51257">
    <property type="entry name" value="PROKAR_LIPOPROTEIN"/>
    <property type="match status" value="1"/>
</dbReference>
<sequence>MKIKQLFVLLIALVLCSCSVQKNQENLISIKGKVLLNVKIANEKFDIHLREADSDEVVAVSNVDENGNYFLTITQDGNYILSAVNANGKEYKSSYVSFSIEEQRISSDSDFTLIVSDKVLDKTNNLKKKEPLIVSGYVEYPVELNHLEIKVLLCKKKNEKPIRVFTVDKFGKFEMSNISNGIYYLCAQSSEENISFWLKLEIENEEIKNEGELKLILK</sequence>
<protein>
    <recommendedName>
        <fullName evidence="4">Carboxypeptidase family protein</fullName>
    </recommendedName>
</protein>
<dbReference type="AlphaFoldDB" id="A0A366IHJ6"/>
<keyword evidence="3" id="KW-1185">Reference proteome</keyword>
<name>A0A366IHJ6_9FIRM</name>
<evidence type="ECO:0000313" key="2">
    <source>
        <dbReference type="EMBL" id="RBP69984.1"/>
    </source>
</evidence>
<gene>
    <name evidence="2" type="ORF">DES36_10127</name>
</gene>
<evidence type="ECO:0008006" key="4">
    <source>
        <dbReference type="Google" id="ProtNLM"/>
    </source>
</evidence>
<dbReference type="EMBL" id="QNRX01000001">
    <property type="protein sequence ID" value="RBP69984.1"/>
    <property type="molecule type" value="Genomic_DNA"/>
</dbReference>
<accession>A0A366IHJ6</accession>
<organism evidence="2 3">
    <name type="scientific">Alkalibaculum bacchi</name>
    <dbReference type="NCBI Taxonomy" id="645887"/>
    <lineage>
        <taxon>Bacteria</taxon>
        <taxon>Bacillati</taxon>
        <taxon>Bacillota</taxon>
        <taxon>Clostridia</taxon>
        <taxon>Eubacteriales</taxon>
        <taxon>Eubacteriaceae</taxon>
        <taxon>Alkalibaculum</taxon>
    </lineage>
</organism>
<comment type="caution">
    <text evidence="2">The sequence shown here is derived from an EMBL/GenBank/DDBJ whole genome shotgun (WGS) entry which is preliminary data.</text>
</comment>
<evidence type="ECO:0000256" key="1">
    <source>
        <dbReference type="SAM" id="SignalP"/>
    </source>
</evidence>